<gene>
    <name evidence="2" type="ORF">L596_024543</name>
</gene>
<evidence type="ECO:0000313" key="2">
    <source>
        <dbReference type="EMBL" id="TKR68579.1"/>
    </source>
</evidence>
<feature type="compositionally biased region" description="Polar residues" evidence="1">
    <location>
        <begin position="87"/>
        <end position="96"/>
    </location>
</feature>
<sequence>MSGQTSDFILIKSGTMEWSISKFRSVSSNAVGQNEKKANHHTEQRYNFITGWSKETLPPDTLVLCSLAKQSEVISSSLVASDRSVSLTNNVKPTGRSSRDHPK</sequence>
<comment type="caution">
    <text evidence="2">The sequence shown here is derived from an EMBL/GenBank/DDBJ whole genome shotgun (WGS) entry which is preliminary data.</text>
</comment>
<dbReference type="Proteomes" id="UP000298663">
    <property type="component" value="Unassembled WGS sequence"/>
</dbReference>
<accession>A0A4U5MH21</accession>
<evidence type="ECO:0000256" key="1">
    <source>
        <dbReference type="SAM" id="MobiDB-lite"/>
    </source>
</evidence>
<dbReference type="EMBL" id="AZBU02000008">
    <property type="protein sequence ID" value="TKR68579.1"/>
    <property type="molecule type" value="Genomic_DNA"/>
</dbReference>
<proteinExistence type="predicted"/>
<keyword evidence="3" id="KW-1185">Reference proteome</keyword>
<protein>
    <submittedName>
        <fullName evidence="2">Uncharacterized protein</fullName>
    </submittedName>
</protein>
<organism evidence="2 3">
    <name type="scientific">Steinernema carpocapsae</name>
    <name type="common">Entomopathogenic nematode</name>
    <dbReference type="NCBI Taxonomy" id="34508"/>
    <lineage>
        <taxon>Eukaryota</taxon>
        <taxon>Metazoa</taxon>
        <taxon>Ecdysozoa</taxon>
        <taxon>Nematoda</taxon>
        <taxon>Chromadorea</taxon>
        <taxon>Rhabditida</taxon>
        <taxon>Tylenchina</taxon>
        <taxon>Panagrolaimomorpha</taxon>
        <taxon>Strongyloidoidea</taxon>
        <taxon>Steinernematidae</taxon>
        <taxon>Steinernema</taxon>
    </lineage>
</organism>
<feature type="region of interest" description="Disordered" evidence="1">
    <location>
        <begin position="79"/>
        <end position="103"/>
    </location>
</feature>
<reference evidence="2 3" key="1">
    <citation type="journal article" date="2015" name="Genome Biol.">
        <title>Comparative genomics of Steinernema reveals deeply conserved gene regulatory networks.</title>
        <authorList>
            <person name="Dillman A.R."/>
            <person name="Macchietto M."/>
            <person name="Porter C.F."/>
            <person name="Rogers A."/>
            <person name="Williams B."/>
            <person name="Antoshechkin I."/>
            <person name="Lee M.M."/>
            <person name="Goodwin Z."/>
            <person name="Lu X."/>
            <person name="Lewis E.E."/>
            <person name="Goodrich-Blair H."/>
            <person name="Stock S.P."/>
            <person name="Adams B.J."/>
            <person name="Sternberg P.W."/>
            <person name="Mortazavi A."/>
        </authorList>
    </citation>
    <scope>NUCLEOTIDE SEQUENCE [LARGE SCALE GENOMIC DNA]</scope>
    <source>
        <strain evidence="2 3">ALL</strain>
    </source>
</reference>
<reference evidence="2 3" key="2">
    <citation type="journal article" date="2019" name="G3 (Bethesda)">
        <title>Hybrid Assembly of the Genome of the Entomopathogenic Nematode Steinernema carpocapsae Identifies the X-Chromosome.</title>
        <authorList>
            <person name="Serra L."/>
            <person name="Macchietto M."/>
            <person name="Macias-Munoz A."/>
            <person name="McGill C.J."/>
            <person name="Rodriguez I.M."/>
            <person name="Rodriguez B."/>
            <person name="Murad R."/>
            <person name="Mortazavi A."/>
        </authorList>
    </citation>
    <scope>NUCLEOTIDE SEQUENCE [LARGE SCALE GENOMIC DNA]</scope>
    <source>
        <strain evidence="2 3">ALL</strain>
    </source>
</reference>
<evidence type="ECO:0000313" key="3">
    <source>
        <dbReference type="Proteomes" id="UP000298663"/>
    </source>
</evidence>
<name>A0A4U5MH21_STECR</name>
<dbReference type="AlphaFoldDB" id="A0A4U5MH21"/>